<dbReference type="AlphaFoldDB" id="A0AAW2YX57"/>
<keyword evidence="12" id="KW-1185">Reference proteome</keyword>
<organism evidence="11 12">
    <name type="scientific">Acrasis kona</name>
    <dbReference type="NCBI Taxonomy" id="1008807"/>
    <lineage>
        <taxon>Eukaryota</taxon>
        <taxon>Discoba</taxon>
        <taxon>Heterolobosea</taxon>
        <taxon>Tetramitia</taxon>
        <taxon>Eutetramitia</taxon>
        <taxon>Acrasidae</taxon>
        <taxon>Acrasis</taxon>
    </lineage>
</organism>
<evidence type="ECO:0000256" key="2">
    <source>
        <dbReference type="ARBA" id="ARBA00022448"/>
    </source>
</evidence>
<protein>
    <submittedName>
        <fullName evidence="11">Mitochondrial distribution and morphology protein</fullName>
    </submittedName>
</protein>
<evidence type="ECO:0000256" key="4">
    <source>
        <dbReference type="ARBA" id="ARBA00022824"/>
    </source>
</evidence>
<dbReference type="GO" id="GO:0032865">
    <property type="term" value="C:ERMES complex"/>
    <property type="evidence" value="ECO:0007669"/>
    <property type="project" value="InterPro"/>
</dbReference>
<dbReference type="GO" id="GO:1990456">
    <property type="term" value="P:mitochondrion-endoplasmic reticulum membrane tethering"/>
    <property type="evidence" value="ECO:0007669"/>
    <property type="project" value="TreeGrafter"/>
</dbReference>
<evidence type="ECO:0000313" key="11">
    <source>
        <dbReference type="EMBL" id="KAL0481689.1"/>
    </source>
</evidence>
<accession>A0AAW2YX57</accession>
<dbReference type="PROSITE" id="PS51847">
    <property type="entry name" value="SMP"/>
    <property type="match status" value="1"/>
</dbReference>
<reference evidence="11 12" key="1">
    <citation type="submission" date="2024-03" db="EMBL/GenBank/DDBJ databases">
        <title>The Acrasis kona genome and developmental transcriptomes reveal deep origins of eukaryotic multicellular pathways.</title>
        <authorList>
            <person name="Sheikh S."/>
            <person name="Fu C.-J."/>
            <person name="Brown M.W."/>
            <person name="Baldauf S.L."/>
        </authorList>
    </citation>
    <scope>NUCLEOTIDE SEQUENCE [LARGE SCALE GENOMIC DNA]</scope>
    <source>
        <strain evidence="11 12">ATCC MYA-3509</strain>
    </source>
</reference>
<proteinExistence type="predicted"/>
<feature type="compositionally biased region" description="Basic and acidic residues" evidence="9">
    <location>
        <begin position="232"/>
        <end position="250"/>
    </location>
</feature>
<dbReference type="EMBL" id="JAOPGA020000784">
    <property type="protein sequence ID" value="KAL0481689.1"/>
    <property type="molecule type" value="Genomic_DNA"/>
</dbReference>
<dbReference type="GO" id="GO:0007005">
    <property type="term" value="P:mitochondrion organization"/>
    <property type="evidence" value="ECO:0007669"/>
    <property type="project" value="InterPro"/>
</dbReference>
<feature type="region of interest" description="Disordered" evidence="9">
    <location>
        <begin position="232"/>
        <end position="269"/>
    </location>
</feature>
<dbReference type="Proteomes" id="UP001431209">
    <property type="component" value="Unassembled WGS sequence"/>
</dbReference>
<evidence type="ECO:0000256" key="3">
    <source>
        <dbReference type="ARBA" id="ARBA00022787"/>
    </source>
</evidence>
<evidence type="ECO:0000259" key="10">
    <source>
        <dbReference type="PROSITE" id="PS51847"/>
    </source>
</evidence>
<keyword evidence="3" id="KW-1000">Mitochondrion outer membrane</keyword>
<keyword evidence="5" id="KW-0445">Lipid transport</keyword>
<dbReference type="InterPro" id="IPR027532">
    <property type="entry name" value="Mdm12"/>
</dbReference>
<name>A0AAW2YX57_9EUKA</name>
<feature type="domain" description="SMP-LTD" evidence="10">
    <location>
        <begin position="1"/>
        <end position="445"/>
    </location>
</feature>
<dbReference type="InterPro" id="IPR031468">
    <property type="entry name" value="SMP_LBD"/>
</dbReference>
<keyword evidence="6" id="KW-0446">Lipid-binding</keyword>
<dbReference type="PANTHER" id="PTHR28204">
    <property type="entry name" value="MITOCHONDRIAL DISTRIBUTION AND MORPHOLOGY PROTEIN 12"/>
    <property type="match status" value="1"/>
</dbReference>
<evidence type="ECO:0000256" key="8">
    <source>
        <dbReference type="ARBA" id="ARBA00023136"/>
    </source>
</evidence>
<keyword evidence="2" id="KW-0813">Transport</keyword>
<comment type="subcellular location">
    <subcellularLocation>
        <location evidence="1">Membrane</location>
    </subcellularLocation>
</comment>
<comment type="caution">
    <text evidence="11">The sequence shown here is derived from an EMBL/GenBank/DDBJ whole genome shotgun (WGS) entry which is preliminary data.</text>
</comment>
<dbReference type="PANTHER" id="PTHR28204:SF1">
    <property type="entry name" value="MITOCHONDRIAL DISTRIBUTION AND MORPHOLOGY PROTEIN 12"/>
    <property type="match status" value="1"/>
</dbReference>
<evidence type="ECO:0000313" key="12">
    <source>
        <dbReference type="Proteomes" id="UP001431209"/>
    </source>
</evidence>
<feature type="compositionally biased region" description="Basic and acidic residues" evidence="9">
    <location>
        <begin position="258"/>
        <end position="269"/>
    </location>
</feature>
<evidence type="ECO:0000256" key="7">
    <source>
        <dbReference type="ARBA" id="ARBA00023128"/>
    </source>
</evidence>
<evidence type="ECO:0000256" key="1">
    <source>
        <dbReference type="ARBA" id="ARBA00004370"/>
    </source>
</evidence>
<dbReference type="GO" id="GO:0008289">
    <property type="term" value="F:lipid binding"/>
    <property type="evidence" value="ECO:0007669"/>
    <property type="project" value="UniProtKB-KW"/>
</dbReference>
<evidence type="ECO:0000256" key="5">
    <source>
        <dbReference type="ARBA" id="ARBA00023055"/>
    </source>
</evidence>
<keyword evidence="7" id="KW-0496">Mitochondrion</keyword>
<evidence type="ECO:0000256" key="9">
    <source>
        <dbReference type="SAM" id="MobiDB-lite"/>
    </source>
</evidence>
<keyword evidence="8" id="KW-0472">Membrane</keyword>
<gene>
    <name evidence="11" type="ORF">AKO1_012518</name>
</gene>
<evidence type="ECO:0000256" key="6">
    <source>
        <dbReference type="ARBA" id="ARBA00023121"/>
    </source>
</evidence>
<sequence length="445" mass="50815">MFRVDWEGFANKDFPQHILESLNETIRDRFKNDKTFSDNLSHLVVQSLTFGSTPPIFKLINVCEAPEEHAFEARRMKDKELQRIQMSAMDDKTVPVHIIPKFVNKGTKHPKSVHTPLLDDSDRHSVLSGHSDDFMASIIKRQIDERHGLRSVKSPITTPKTFMPVGHSNIDLSSLEKPISATKLCSVGTIFKKKLVRKEENADDSDDSDDDDSWKVVQTKRREDWWKDRCSKTKRGDDLEHNAKQDEKQDKKRKKKEKKEIKTKSKEGKTLTEAEIEEIKAKHAQEEKEEQAKKMTDLLGYILGDGVKITMKVMYDGNASLQLSTEVLVNVPVPRFLTLPINVTISHLSIDGDFTVIYRPNSKHEAVAYFEPSNSPGELFSDSKGPIKDLSMNVLIGAPLVYDNKFPGENVVYNDRGKIEGLVTDLIQYFAKEQIVYPNVQKYNK</sequence>
<dbReference type="GO" id="GO:0015914">
    <property type="term" value="P:phospholipid transport"/>
    <property type="evidence" value="ECO:0007669"/>
    <property type="project" value="TreeGrafter"/>
</dbReference>
<keyword evidence="4" id="KW-0256">Endoplasmic reticulum</keyword>